<evidence type="ECO:0000313" key="2">
    <source>
        <dbReference type="Proteomes" id="UP000232883"/>
    </source>
</evidence>
<proteinExistence type="predicted"/>
<dbReference type="InterPro" id="IPR041408">
    <property type="entry name" value="Hcp_Tssd"/>
</dbReference>
<dbReference type="GO" id="GO:0033104">
    <property type="term" value="C:type VI protein secretion system complex"/>
    <property type="evidence" value="ECO:0007669"/>
    <property type="project" value="InterPro"/>
</dbReference>
<protein>
    <recommendedName>
        <fullName evidence="3">Type VI secretion system needle protein Hcp</fullName>
    </recommendedName>
</protein>
<dbReference type="Pfam" id="PF17642">
    <property type="entry name" value="TssD"/>
    <property type="match status" value="1"/>
</dbReference>
<dbReference type="OrthoDB" id="954266at2"/>
<name>A0A2K8YU12_9BACT</name>
<dbReference type="EMBL" id="CP025096">
    <property type="protein sequence ID" value="AUD01101.1"/>
    <property type="molecule type" value="Genomic_DNA"/>
</dbReference>
<sequence>MASFNAEMSLDGKTFPVLTVSYGLYQATDESGKPSSGVRTYLIQLRLAGSDDETLPNWAVDAQKQFDGKITFFRIDEQSTFKELTFEQAYCIHYAERVAPAEGSDQGNESYQIEMSISPAVLKIGGTKHDNQWR</sequence>
<accession>A0A2K8YU12</accession>
<gene>
    <name evidence="1" type="ORF">CWM47_04235</name>
</gene>
<evidence type="ECO:0008006" key="3">
    <source>
        <dbReference type="Google" id="ProtNLM"/>
    </source>
</evidence>
<dbReference type="RefSeq" id="WP_100986530.1">
    <property type="nucleotide sequence ID" value="NZ_CP025096.1"/>
</dbReference>
<dbReference type="AlphaFoldDB" id="A0A2K8YU12"/>
<dbReference type="Proteomes" id="UP000232883">
    <property type="component" value="Chromosome"/>
</dbReference>
<dbReference type="KEGG" id="spir:CWM47_04235"/>
<organism evidence="1 2">
    <name type="scientific">Spirosoma pollinicola</name>
    <dbReference type="NCBI Taxonomy" id="2057025"/>
    <lineage>
        <taxon>Bacteria</taxon>
        <taxon>Pseudomonadati</taxon>
        <taxon>Bacteroidota</taxon>
        <taxon>Cytophagia</taxon>
        <taxon>Cytophagales</taxon>
        <taxon>Cytophagaceae</taxon>
        <taxon>Spirosoma</taxon>
    </lineage>
</organism>
<keyword evidence="2" id="KW-1185">Reference proteome</keyword>
<reference evidence="1 2" key="1">
    <citation type="submission" date="2017-11" db="EMBL/GenBank/DDBJ databases">
        <title>Taxonomic description and genome sequences of Spirosoma HA7 sp. nov., isolated from pollen microhabitat of Corylus avellana.</title>
        <authorList>
            <person name="Ambika Manirajan B."/>
            <person name="Suarez C."/>
            <person name="Ratering S."/>
            <person name="Geissler-Plaum R."/>
            <person name="Cardinale M."/>
            <person name="Sylvia S."/>
        </authorList>
    </citation>
    <scope>NUCLEOTIDE SEQUENCE [LARGE SCALE GENOMIC DNA]</scope>
    <source>
        <strain evidence="1 2">HA7</strain>
    </source>
</reference>
<evidence type="ECO:0000313" key="1">
    <source>
        <dbReference type="EMBL" id="AUD01101.1"/>
    </source>
</evidence>